<accession>A0ACB9N5V8</accession>
<keyword evidence="2" id="KW-1185">Reference proteome</keyword>
<evidence type="ECO:0000313" key="2">
    <source>
        <dbReference type="Proteomes" id="UP001057402"/>
    </source>
</evidence>
<organism evidence="1 2">
    <name type="scientific">Melastoma candidum</name>
    <dbReference type="NCBI Taxonomy" id="119954"/>
    <lineage>
        <taxon>Eukaryota</taxon>
        <taxon>Viridiplantae</taxon>
        <taxon>Streptophyta</taxon>
        <taxon>Embryophyta</taxon>
        <taxon>Tracheophyta</taxon>
        <taxon>Spermatophyta</taxon>
        <taxon>Magnoliopsida</taxon>
        <taxon>eudicotyledons</taxon>
        <taxon>Gunneridae</taxon>
        <taxon>Pentapetalae</taxon>
        <taxon>rosids</taxon>
        <taxon>malvids</taxon>
        <taxon>Myrtales</taxon>
        <taxon>Melastomataceae</taxon>
        <taxon>Melastomatoideae</taxon>
        <taxon>Melastomateae</taxon>
        <taxon>Melastoma</taxon>
    </lineage>
</organism>
<comment type="caution">
    <text evidence="1">The sequence shown here is derived from an EMBL/GenBank/DDBJ whole genome shotgun (WGS) entry which is preliminary data.</text>
</comment>
<sequence>MAVEKEERNGNKLPTGMISAYELSREKRIRENLDRMQKMGILDLTRNLTASSSSSRVRKKQGSSSSAAKRTRHDGIGSDDGGGILLHTPLRRSSRLQNATPVTYSDILLSERVIKGTKCKRVTSAAVAKTMVLDRGPKPEVYTEEHAKLLGSTERSWEFFVDGYGEDGRRIYDSLKGKTCHQCRQKTLGYRTKCSQCGMVQGQFCGDCLYMRYGEHVLEALENPNWICPVCRGICNCSLCRQAKGWAPTGPIYRKISSMGFKSVAHYLIETHRSQLKLETNAESPAHFSAKRSLPFSELSRLDLPDGDTREIKPFNLDPEVDNSSLTKDGDLACQVSTKRTLNFSDGNNAKDVKSHSGDHGIIAPGISANNNLEQVKKDGCSRELKQDNTGGSIPDRCGSESEQPEVDQESSELQNECPAASPVIKSSKQAKSQNFCSEPNQESIGGRLKLRKRSLGFLLDGNNSTEPVKALADKGNFCTVENSSKELKKHSSCREAAEDSVGGRLRLRKIVMLRE</sequence>
<dbReference type="Proteomes" id="UP001057402">
    <property type="component" value="Chromosome 8"/>
</dbReference>
<evidence type="ECO:0000313" key="1">
    <source>
        <dbReference type="EMBL" id="KAI4330316.1"/>
    </source>
</evidence>
<name>A0ACB9N5V8_9MYRT</name>
<reference evidence="2" key="1">
    <citation type="journal article" date="2023" name="Front. Plant Sci.">
        <title>Chromosomal-level genome assembly of Melastoma candidum provides insights into trichome evolution.</title>
        <authorList>
            <person name="Zhong Y."/>
            <person name="Wu W."/>
            <person name="Sun C."/>
            <person name="Zou P."/>
            <person name="Liu Y."/>
            <person name="Dai S."/>
            <person name="Zhou R."/>
        </authorList>
    </citation>
    <scope>NUCLEOTIDE SEQUENCE [LARGE SCALE GENOMIC DNA]</scope>
</reference>
<proteinExistence type="predicted"/>
<gene>
    <name evidence="1" type="ORF">MLD38_028614</name>
</gene>
<dbReference type="EMBL" id="CM042887">
    <property type="protein sequence ID" value="KAI4330316.1"/>
    <property type="molecule type" value="Genomic_DNA"/>
</dbReference>
<protein>
    <submittedName>
        <fullName evidence="1">Uncharacterized protein</fullName>
    </submittedName>
</protein>